<name>A0A9D3XBN4_9SAUR</name>
<evidence type="ECO:0000313" key="1">
    <source>
        <dbReference type="EMBL" id="KAH1176260.1"/>
    </source>
</evidence>
<dbReference type="AlphaFoldDB" id="A0A9D3XBN4"/>
<dbReference type="Proteomes" id="UP000827986">
    <property type="component" value="Unassembled WGS sequence"/>
</dbReference>
<organism evidence="1 2">
    <name type="scientific">Mauremys mutica</name>
    <name type="common">yellowpond turtle</name>
    <dbReference type="NCBI Taxonomy" id="74926"/>
    <lineage>
        <taxon>Eukaryota</taxon>
        <taxon>Metazoa</taxon>
        <taxon>Chordata</taxon>
        <taxon>Craniata</taxon>
        <taxon>Vertebrata</taxon>
        <taxon>Euteleostomi</taxon>
        <taxon>Archelosauria</taxon>
        <taxon>Testudinata</taxon>
        <taxon>Testudines</taxon>
        <taxon>Cryptodira</taxon>
        <taxon>Durocryptodira</taxon>
        <taxon>Testudinoidea</taxon>
        <taxon>Geoemydidae</taxon>
        <taxon>Geoemydinae</taxon>
        <taxon>Mauremys</taxon>
    </lineage>
</organism>
<comment type="caution">
    <text evidence="1">The sequence shown here is derived from an EMBL/GenBank/DDBJ whole genome shotgun (WGS) entry which is preliminary data.</text>
</comment>
<sequence length="103" mass="10745">MLGEVCVGEIPWGGDLGLSLSLSLGWAGESLRANQSPTSASIMESCSSVFLMAVNLNPSSYCHRQCSWVIVCLSSPSLSSRSCYGQRLQEATIAGASGVLSPC</sequence>
<gene>
    <name evidence="1" type="ORF">KIL84_020994</name>
</gene>
<reference evidence="1" key="1">
    <citation type="submission" date="2021-09" db="EMBL/GenBank/DDBJ databases">
        <title>The genome of Mauremys mutica provides insights into the evolution of semi-aquatic lifestyle.</title>
        <authorList>
            <person name="Gong S."/>
            <person name="Gao Y."/>
        </authorList>
    </citation>
    <scope>NUCLEOTIDE SEQUENCE</scope>
    <source>
        <strain evidence="1">MM-2020</strain>
        <tissue evidence="1">Muscle</tissue>
    </source>
</reference>
<dbReference type="EMBL" id="JAHDVG010000475">
    <property type="protein sequence ID" value="KAH1176260.1"/>
    <property type="molecule type" value="Genomic_DNA"/>
</dbReference>
<proteinExistence type="predicted"/>
<protein>
    <submittedName>
        <fullName evidence="1">Uncharacterized protein</fullName>
    </submittedName>
</protein>
<keyword evidence="2" id="KW-1185">Reference proteome</keyword>
<accession>A0A9D3XBN4</accession>
<evidence type="ECO:0000313" key="2">
    <source>
        <dbReference type="Proteomes" id="UP000827986"/>
    </source>
</evidence>